<evidence type="ECO:0000313" key="1">
    <source>
        <dbReference type="EMBL" id="KAA0706597.1"/>
    </source>
</evidence>
<dbReference type="EMBL" id="SOYY01000020">
    <property type="protein sequence ID" value="KAA0706597.1"/>
    <property type="molecule type" value="Genomic_DNA"/>
</dbReference>
<accession>A0A5A9NDU6</accession>
<organism evidence="1 2">
    <name type="scientific">Triplophysa tibetana</name>
    <dbReference type="NCBI Taxonomy" id="1572043"/>
    <lineage>
        <taxon>Eukaryota</taxon>
        <taxon>Metazoa</taxon>
        <taxon>Chordata</taxon>
        <taxon>Craniata</taxon>
        <taxon>Vertebrata</taxon>
        <taxon>Euteleostomi</taxon>
        <taxon>Actinopterygii</taxon>
        <taxon>Neopterygii</taxon>
        <taxon>Teleostei</taxon>
        <taxon>Ostariophysi</taxon>
        <taxon>Cypriniformes</taxon>
        <taxon>Nemacheilidae</taxon>
        <taxon>Triplophysa</taxon>
    </lineage>
</organism>
<sequence>MGRKSYCKQTYSMQLYCNPSYTRNEDMKERRCCKDHTMACEQSSINCSKVGRFTAIKLQTDDCKKETCCKSVCGDVCNNGVPSCLHFVCKKDCSKAACFKSVCSNSCVPSCHHHGSKAAVIQDGCKRGEACAKHLHGCFKEASCDPDCNHLTSCRHDNIKHDCRCRRP</sequence>
<keyword evidence="2" id="KW-1185">Reference proteome</keyword>
<protein>
    <submittedName>
        <fullName evidence="1">Uncharacterized protein</fullName>
    </submittedName>
</protein>
<proteinExistence type="predicted"/>
<dbReference type="Proteomes" id="UP000324632">
    <property type="component" value="Chromosome 20"/>
</dbReference>
<name>A0A5A9NDU6_9TELE</name>
<evidence type="ECO:0000313" key="2">
    <source>
        <dbReference type="Proteomes" id="UP000324632"/>
    </source>
</evidence>
<dbReference type="AlphaFoldDB" id="A0A5A9NDU6"/>
<reference evidence="1 2" key="1">
    <citation type="journal article" date="2019" name="Mol. Ecol. Resour.">
        <title>Chromosome-level genome assembly of Triplophysa tibetana, a fish adapted to the harsh high-altitude environment of the Tibetan Plateau.</title>
        <authorList>
            <person name="Yang X."/>
            <person name="Liu H."/>
            <person name="Ma Z."/>
            <person name="Zou Y."/>
            <person name="Zou M."/>
            <person name="Mao Y."/>
            <person name="Li X."/>
            <person name="Wang H."/>
            <person name="Chen T."/>
            <person name="Wang W."/>
            <person name="Yang R."/>
        </authorList>
    </citation>
    <scope>NUCLEOTIDE SEQUENCE [LARGE SCALE GENOMIC DNA]</scope>
    <source>
        <strain evidence="1">TTIB1903HZAU</strain>
        <tissue evidence="1">Muscle</tissue>
    </source>
</reference>
<gene>
    <name evidence="1" type="ORF">E1301_Tti014077</name>
</gene>
<comment type="caution">
    <text evidence="1">The sequence shown here is derived from an EMBL/GenBank/DDBJ whole genome shotgun (WGS) entry which is preliminary data.</text>
</comment>